<dbReference type="AlphaFoldDB" id="A0A0U4ZMB1"/>
<feature type="compositionally biased region" description="Gly residues" evidence="1">
    <location>
        <begin position="147"/>
        <end position="163"/>
    </location>
</feature>
<dbReference type="OrthoDB" id="4657524at2759"/>
<feature type="compositionally biased region" description="Low complexity" evidence="1">
    <location>
        <begin position="164"/>
        <end position="186"/>
    </location>
</feature>
<gene>
    <name evidence="5" type="ORF">ASPCAL13823</name>
</gene>
<sequence length="486" mass="48199">MRNFAAFAVLAASANALVPRDTSCCFSLTASGEASGPVGQLDDGQNRIGGDLPAGQYCVDTDGSITDGNGRGCILTPPTTQFQCDEGASPSPGFSVNSNGQLEYDGSTDFVACETGQNGELNIYTTESDDVTNCRTVQLIADSCSGSGTGTGSSSVPGGGGGQSSSAPQPSSSVPIVSPSPSAPGSEGPGGGSATPPVVSPSSTSPGEIPGGGGGGEGSTTTPSGTSPGEGTDCSLCETTTVLTTVIVPCSSSETPGVPIPGESTTPGVPGGESPTPSGPGETQPPSTVTPGVPGESNTPGGAGSESPGPSQPPSETSPPQTSQPPQPQPSGECCQTDLSGDYEFPHLIVPVDSSSPDEAVGTSFNGTVSSTVSTIFNFDIPASDAGRTCSLVFLFPKQEDLETSAFSFSGDGKVSFGAVSEPATQSTTFNNAPTISQNLGDFTIAPGNSYAISTFECPAGQTVGYEITNAGSTSFEFFEDYNPSP</sequence>
<dbReference type="PANTHER" id="PTHR39613:SF1">
    <property type="entry name" value="ANCHORED CELL WALL PROTEIN, PUTATIVE (AFU_ORTHOLOGUE AFUA_4G08960)-RELATED"/>
    <property type="match status" value="1"/>
</dbReference>
<dbReference type="Pfam" id="PF09792">
    <property type="entry name" value="But2"/>
    <property type="match status" value="1"/>
</dbReference>
<evidence type="ECO:0000313" key="5">
    <source>
        <dbReference type="EMBL" id="CEL10709.1"/>
    </source>
</evidence>
<evidence type="ECO:0000259" key="4">
    <source>
        <dbReference type="Pfam" id="PF22799"/>
    </source>
</evidence>
<accession>A0A0U4ZMB1</accession>
<proteinExistence type="predicted"/>
<evidence type="ECO:0000259" key="3">
    <source>
        <dbReference type="Pfam" id="PF09792"/>
    </source>
</evidence>
<feature type="signal peptide" evidence="2">
    <location>
        <begin position="1"/>
        <end position="16"/>
    </location>
</feature>
<keyword evidence="2" id="KW-0732">Signal</keyword>
<feature type="compositionally biased region" description="Low complexity" evidence="1">
    <location>
        <begin position="219"/>
        <end position="232"/>
    </location>
</feature>
<dbReference type="InterPro" id="IPR054508">
    <property type="entry name" value="PIR1-like_C"/>
</dbReference>
<reference evidence="6" key="1">
    <citation type="journal article" date="2016" name="Genome Announc.">
        <title>Draft genome sequences of fungus Aspergillus calidoustus.</title>
        <authorList>
            <person name="Horn F."/>
            <person name="Linde J."/>
            <person name="Mattern D.J."/>
            <person name="Walther G."/>
            <person name="Guthke R."/>
            <person name="Scherlach K."/>
            <person name="Martin K."/>
            <person name="Brakhage A.A."/>
            <person name="Petzke L."/>
            <person name="Valiante V."/>
        </authorList>
    </citation>
    <scope>NUCLEOTIDE SEQUENCE [LARGE SCALE GENOMIC DNA]</scope>
    <source>
        <strain evidence="6">SF006504</strain>
    </source>
</reference>
<feature type="region of interest" description="Disordered" evidence="1">
    <location>
        <begin position="250"/>
        <end position="340"/>
    </location>
</feature>
<dbReference type="InterPro" id="IPR018620">
    <property type="entry name" value="Ubiquitin3-bd_protein_But2_C"/>
</dbReference>
<feature type="compositionally biased region" description="Pro residues" evidence="1">
    <location>
        <begin position="310"/>
        <end position="329"/>
    </location>
</feature>
<evidence type="ECO:0000256" key="2">
    <source>
        <dbReference type="SAM" id="SignalP"/>
    </source>
</evidence>
<dbReference type="Pfam" id="PF22799">
    <property type="entry name" value="PIR1-like_C"/>
    <property type="match status" value="1"/>
</dbReference>
<feature type="compositionally biased region" description="Gly residues" evidence="1">
    <location>
        <begin position="209"/>
        <end position="218"/>
    </location>
</feature>
<organism evidence="5 6">
    <name type="scientific">Aspergillus calidoustus</name>
    <dbReference type="NCBI Taxonomy" id="454130"/>
    <lineage>
        <taxon>Eukaryota</taxon>
        <taxon>Fungi</taxon>
        <taxon>Dikarya</taxon>
        <taxon>Ascomycota</taxon>
        <taxon>Pezizomycotina</taxon>
        <taxon>Eurotiomycetes</taxon>
        <taxon>Eurotiomycetidae</taxon>
        <taxon>Eurotiales</taxon>
        <taxon>Aspergillaceae</taxon>
        <taxon>Aspergillus</taxon>
        <taxon>Aspergillus subgen. Nidulantes</taxon>
    </lineage>
</organism>
<evidence type="ECO:0000256" key="1">
    <source>
        <dbReference type="SAM" id="MobiDB-lite"/>
    </source>
</evidence>
<feature type="domain" description="Ubiquitin 3 binding protein But2 C-terminal" evidence="3">
    <location>
        <begin position="344"/>
        <end position="484"/>
    </location>
</feature>
<protein>
    <submittedName>
        <fullName evidence="5">Uncharacterized protein</fullName>
    </submittedName>
</protein>
<dbReference type="EMBL" id="CDMC01000020">
    <property type="protein sequence ID" value="CEL10709.1"/>
    <property type="molecule type" value="Genomic_DNA"/>
</dbReference>
<dbReference type="Proteomes" id="UP000054771">
    <property type="component" value="Unassembled WGS sequence"/>
</dbReference>
<feature type="domain" description="Cell wall mannoprotein PIR1-like C-terminal" evidence="4">
    <location>
        <begin position="63"/>
        <end position="137"/>
    </location>
</feature>
<feature type="region of interest" description="Disordered" evidence="1">
    <location>
        <begin position="145"/>
        <end position="233"/>
    </location>
</feature>
<name>A0A0U4ZMB1_ASPCI</name>
<feature type="compositionally biased region" description="Low complexity" evidence="1">
    <location>
        <begin position="264"/>
        <end position="282"/>
    </location>
</feature>
<dbReference type="STRING" id="454130.A0A0U4ZMB1"/>
<feature type="compositionally biased region" description="Low complexity" evidence="1">
    <location>
        <begin position="194"/>
        <end position="208"/>
    </location>
</feature>
<evidence type="ECO:0000313" key="6">
    <source>
        <dbReference type="Proteomes" id="UP000054771"/>
    </source>
</evidence>
<dbReference type="PANTHER" id="PTHR39613">
    <property type="entry name" value="ANCHORED CELL WALL PROTEIN, PUTATIVE (AFU_ORTHOLOGUE AFUA_4G08960)-RELATED"/>
    <property type="match status" value="1"/>
</dbReference>
<feature type="chain" id="PRO_5006854782" evidence="2">
    <location>
        <begin position="17"/>
        <end position="486"/>
    </location>
</feature>
<dbReference type="OMA" id="RSDSCCF"/>
<keyword evidence="6" id="KW-1185">Reference proteome</keyword>